<evidence type="ECO:0000313" key="13">
    <source>
        <dbReference type="Proteomes" id="UP000224854"/>
    </source>
</evidence>
<evidence type="ECO:0000259" key="11">
    <source>
        <dbReference type="PROSITE" id="PS52019"/>
    </source>
</evidence>
<dbReference type="PROSITE" id="PS00012">
    <property type="entry name" value="PHOSPHOPANTETHEINE"/>
    <property type="match status" value="1"/>
</dbReference>
<dbReference type="Pfam" id="PF08240">
    <property type="entry name" value="ADH_N"/>
    <property type="match status" value="1"/>
</dbReference>
<comment type="caution">
    <text evidence="12">The sequence shown here is derived from an EMBL/GenBank/DDBJ whole genome shotgun (WGS) entry which is preliminary data.</text>
</comment>
<keyword evidence="3" id="KW-0808">Transferase</keyword>
<reference evidence="12 13" key="1">
    <citation type="submission" date="2017-06" db="EMBL/GenBank/DDBJ databases">
        <title>Ant-infecting Ophiocordyceps genomes reveal a high diversity of potential behavioral manipulation genes and a possible major role for enterotoxins.</title>
        <authorList>
            <person name="De Bekker C."/>
            <person name="Evans H.C."/>
            <person name="Brachmann A."/>
            <person name="Hughes D.P."/>
        </authorList>
    </citation>
    <scope>NUCLEOTIDE SEQUENCE [LARGE SCALE GENOMIC DNA]</scope>
    <source>
        <strain evidence="12 13">1348a</strain>
    </source>
</reference>
<dbReference type="GO" id="GO:0006633">
    <property type="term" value="P:fatty acid biosynthetic process"/>
    <property type="evidence" value="ECO:0007669"/>
    <property type="project" value="TreeGrafter"/>
</dbReference>
<evidence type="ECO:0000256" key="4">
    <source>
        <dbReference type="ARBA" id="ARBA00022857"/>
    </source>
</evidence>
<keyword evidence="7" id="KW-0012">Acyltransferase</keyword>
<dbReference type="Proteomes" id="UP000224854">
    <property type="component" value="Unassembled WGS sequence"/>
</dbReference>
<dbReference type="InterPro" id="IPR032821">
    <property type="entry name" value="PKS_assoc"/>
</dbReference>
<dbReference type="Pfam" id="PF21089">
    <property type="entry name" value="PKS_DH_N"/>
    <property type="match status" value="1"/>
</dbReference>
<keyword evidence="1" id="KW-0596">Phosphopantetheine</keyword>
<dbReference type="SUPFAM" id="SSF50129">
    <property type="entry name" value="GroES-like"/>
    <property type="match status" value="1"/>
</dbReference>
<dbReference type="CDD" id="cd05195">
    <property type="entry name" value="enoyl_red"/>
    <property type="match status" value="1"/>
</dbReference>
<evidence type="ECO:0000313" key="12">
    <source>
        <dbReference type="EMBL" id="PHH71960.1"/>
    </source>
</evidence>
<sequence length="2295" mass="250529">MALKTACSGPVVGLHEACLAIQNGDACGAIVGSTNLILAPTMTCAMTQIGMLSPQGSCKAFDDAADGFARGEAINAIYIKSLDAALRDGNPIRAVIRATGSNSDGMTSAGMLHPNSASQAALIRHVYKASGLDPSQTAFVECHGTGTPAGDFAETAAVGSVFGKAGVYIGSVKPNVGHGEGASGLNGIIKAVLALEHRTFPPNIKFVTPSSKIPFQQLGLKVPTEPIPFPRDRAERVSVSSFGMGGSNAHVILDSYCDPHQGSRVNDDTGPSCALLLLSANTKLSLNGQIERYREFLLSNEELQLDNVAYTLATRREKLPHRGYLVVRDDIMIESSESSPVKKSAESPSTHLIFNGQGAQWPGMGVDLVEADPLFRADIEAMNKTLQGLKDAPRWNLLDELLKPAKDSKVLTSELSQPLCTALQVAVYNKLVRHGIKATAAVGHSSGEMAAAYAAGFISMDAAIVIAYYRGFITKHVGLDGAMAAVALSSKDVLRFLGTGVGIACENSPISTTLSGHRCELEHVVDRIKSELPETMARLLHVDVAYHSVHMETVAPMYMDLLGRAFKGLERPHHATGVTFVSSQSGEVLDGASHFGPQYWIDNLTSPVRFSTAVQSMVEAKGDGIFLEIGPHAALSGPLRQICQDASRPWNYIPAMIRKENNVETLWSALGKCFQHGVDVDWKSLWPGARAVSDLPTYSWDHSASFWYESRITRDWRQRKFPHHCLLGSRIPESPSTDPQWRNMLSLEDEPWLADHRIHQDIVFPMAGYISMAGEAARQMAGIDRVDDAGYSIQGILIHSALVLTNASHVEMVTTLHPRPLTDALDSEWLDFTISSCKGDKWTKHCQGQVKSLTQGRSSTAVVHELPRKMDSSRLYEAWNNVGLYLGPEFRRLESVTASTAEALASAHIIGPSKEQSKAFTMHPVVIDASIQLSILSTGKGLPRNISLTIPSYIEELDIMPGGQQFLARGWSSEAKRTLGVELVADGRTVLHASGIEYKSPTSEEETLAASRLEWFPDIDFVHVGPLLAPPVLNREHTTLLEEMALLCIIESSEMLHRLQPEQPHLAKLRQWSLHQVQAAETTSNTLVPDSASHLSLDSGQRRAMIDAHYQVLMGASNASLAQGVKRIFDNRESLFAGEAQAIDLLTEGGLLASIYNEISFNYEAFVNLMSVSKPTLRILEVGAGTGGTTWSILQSLGQASSLPRYSVYTFTDISAGFFLQAKERFSDAPNMEYKVFDISKDPVQQGFSSESYDLVIAANVVHATPCLKETLSHLNMLLKPGGTLLLTELDTQCRSLPYIFGNFSGWWLGDDDGRATGPFVSCARWNEELKASRFTGVEKAVYDDEIPYRALATYISTRTREPSSSFPENAVSLITSDPKGGVFNALSLTLQRAGFAVTSVEIGHALPQGQHAICCVDLEKNFFENIREFEFGEFQSFIKSMSVEQRILWLMSPFQMKCKDPNSALTMGVVRAIRAELGVPIHTLEVKTTEERFSELVVEVFRKVLREQDEENLEPDREFVVDSGVIYIGRYAPFSLPDETAQLSIAGQRTIKFLNMATLGRIDSIYWAERALTQDIPTDAVEIEPKYVGLIFRDILLAMNLIDSGRALNESLGHDLSGVVTAVGSNVKKFEVGDHVFALTAGGSLASRVIVPQNIVVKIPERLPLESAASIPVAFMTAIQSLVHIGRLKKGQSVLIHSACGGTGMASIQVCNMIGAEIFVTVGSPEKVDYLMGHFGIPRNRILHSRDESFVQGVMRETNNRGVDLVLNSLSGPLLHASWKCVAEFGIMVELGKRDLLGHGYLDLADFLGNRQYACFDALEYLKQRPEQVVSVLQEFLSAYAQDQLGPVPEITCFDAQDIVDAFSHLQDASHMGKVIVSMAALATEVKAKPLAKPIEFDPDATYLLTGGFGGLGRSLATWLVEHGAKSLVFLSRSAGISQESKSLMHELESMGCTSIPVLGAVDNMSHVKAAIEASGKPIKGVFHLAMAFHDSSLADMTWTQWDQAIKPKVQGAWNLHHALADQPLDFFWLASSIASTLHQFGPASYLAAIMFLEAFCQYRLGLGLPTTVLNICPIKGVGYVAENAAAQRTVKASGTASCAEKDYLAYVEHSILAAKAALAPDCTNVLPPHTTRAAWKNAAHVFMELRSEMHLDDPNNPINWRRDRRMGHYHNTERKRGNEQDTRGADPLAAFLNQASEKPELLTHEAECATLIAQHIGHKVLDLRLKPEDEVDVKQSLAQAGIDSLMAIELRRWFRQTVKVEASIFDITGSGSLLQLAKLVLERLKARLADTAC</sequence>
<dbReference type="OrthoDB" id="329835at2759"/>
<feature type="domain" description="Ketosynthase family 3 (KS3)" evidence="10">
    <location>
        <begin position="1"/>
        <end position="255"/>
    </location>
</feature>
<dbReference type="SUPFAM" id="SSF47336">
    <property type="entry name" value="ACP-like"/>
    <property type="match status" value="1"/>
</dbReference>
<dbReference type="SUPFAM" id="SSF55048">
    <property type="entry name" value="Probable ACP-binding domain of malonyl-CoA ACP transacylase"/>
    <property type="match status" value="1"/>
</dbReference>
<dbReference type="InterPro" id="IPR049900">
    <property type="entry name" value="PKS_mFAS_DH"/>
</dbReference>
<evidence type="ECO:0000259" key="10">
    <source>
        <dbReference type="PROSITE" id="PS52004"/>
    </source>
</evidence>
<dbReference type="InterPro" id="IPR016039">
    <property type="entry name" value="Thiolase-like"/>
</dbReference>
<dbReference type="InterPro" id="IPR050091">
    <property type="entry name" value="PKS_NRPS_Biosynth_Enz"/>
</dbReference>
<evidence type="ECO:0000256" key="5">
    <source>
        <dbReference type="ARBA" id="ARBA00023002"/>
    </source>
</evidence>
<evidence type="ECO:0000256" key="8">
    <source>
        <dbReference type="PROSITE-ProRule" id="PRU01363"/>
    </source>
</evidence>
<dbReference type="Gene3D" id="3.90.180.10">
    <property type="entry name" value="Medium-chain alcohol dehydrogenases, catalytic domain"/>
    <property type="match status" value="1"/>
</dbReference>
<dbReference type="InterPro" id="IPR014031">
    <property type="entry name" value="Ketoacyl_synth_C"/>
</dbReference>
<keyword evidence="5" id="KW-0560">Oxidoreductase</keyword>
<dbReference type="CDD" id="cd00833">
    <property type="entry name" value="PKS"/>
    <property type="match status" value="1"/>
</dbReference>
<dbReference type="InterPro" id="IPR013968">
    <property type="entry name" value="PKS_KR"/>
</dbReference>
<dbReference type="SMART" id="SM00822">
    <property type="entry name" value="PKS_KR"/>
    <property type="match status" value="1"/>
</dbReference>
<dbReference type="InterPro" id="IPR011032">
    <property type="entry name" value="GroES-like_sf"/>
</dbReference>
<dbReference type="Gene3D" id="3.40.366.10">
    <property type="entry name" value="Malonyl-Coenzyme A Acyl Carrier Protein, domain 2"/>
    <property type="match status" value="1"/>
</dbReference>
<evidence type="ECO:0000259" key="9">
    <source>
        <dbReference type="PROSITE" id="PS50075"/>
    </source>
</evidence>
<feature type="active site" description="Proton acceptor; for dehydratase activity" evidence="8">
    <location>
        <position position="756"/>
    </location>
</feature>
<dbReference type="InterPro" id="IPR009081">
    <property type="entry name" value="PP-bd_ACP"/>
</dbReference>
<dbReference type="Gene3D" id="3.40.50.720">
    <property type="entry name" value="NAD(P)-binding Rossmann-like Domain"/>
    <property type="match status" value="2"/>
</dbReference>
<dbReference type="CDD" id="cd02440">
    <property type="entry name" value="AdoMet_MTases"/>
    <property type="match status" value="1"/>
</dbReference>
<keyword evidence="13" id="KW-1185">Reference proteome</keyword>
<dbReference type="SMART" id="SM00829">
    <property type="entry name" value="PKS_ER"/>
    <property type="match status" value="1"/>
</dbReference>
<protein>
    <submittedName>
        <fullName evidence="12">Uncharacterized protein</fullName>
    </submittedName>
</protein>
<dbReference type="SUPFAM" id="SSF51735">
    <property type="entry name" value="NAD(P)-binding Rossmann-fold domains"/>
    <property type="match status" value="2"/>
</dbReference>
<evidence type="ECO:0000256" key="1">
    <source>
        <dbReference type="ARBA" id="ARBA00022450"/>
    </source>
</evidence>
<dbReference type="InterPro" id="IPR013217">
    <property type="entry name" value="Methyltransf_12"/>
</dbReference>
<feature type="domain" description="PKS/mFAS DH" evidence="11">
    <location>
        <begin position="724"/>
        <end position="1007"/>
    </location>
</feature>
<dbReference type="InterPro" id="IPR001227">
    <property type="entry name" value="Ac_transferase_dom_sf"/>
</dbReference>
<evidence type="ECO:0000256" key="3">
    <source>
        <dbReference type="ARBA" id="ARBA00022679"/>
    </source>
</evidence>
<name>A0A2C5YWQ5_9HYPO</name>
<dbReference type="InterPro" id="IPR013154">
    <property type="entry name" value="ADH-like_N"/>
</dbReference>
<dbReference type="InterPro" id="IPR057326">
    <property type="entry name" value="KR_dom"/>
</dbReference>
<dbReference type="Gene3D" id="3.40.50.150">
    <property type="entry name" value="Vaccinia Virus protein VP39"/>
    <property type="match status" value="1"/>
</dbReference>
<evidence type="ECO:0000256" key="7">
    <source>
        <dbReference type="ARBA" id="ARBA00023315"/>
    </source>
</evidence>
<dbReference type="Pfam" id="PF14765">
    <property type="entry name" value="PS-DH"/>
    <property type="match status" value="1"/>
</dbReference>
<dbReference type="InterPro" id="IPR020843">
    <property type="entry name" value="ER"/>
</dbReference>
<feature type="region of interest" description="N-terminal hotdog fold" evidence="8">
    <location>
        <begin position="724"/>
        <end position="857"/>
    </location>
</feature>
<dbReference type="SUPFAM" id="SSF53901">
    <property type="entry name" value="Thiolase-like"/>
    <property type="match status" value="2"/>
</dbReference>
<dbReference type="PROSITE" id="PS52019">
    <property type="entry name" value="PKS_MFAS_DH"/>
    <property type="match status" value="1"/>
</dbReference>
<dbReference type="Pfam" id="PF13602">
    <property type="entry name" value="ADH_zinc_N_2"/>
    <property type="match status" value="1"/>
</dbReference>
<gene>
    <name evidence="12" type="ORF">CDD82_6238</name>
</gene>
<dbReference type="SMART" id="SM00823">
    <property type="entry name" value="PKS_PP"/>
    <property type="match status" value="1"/>
</dbReference>
<organism evidence="12 13">
    <name type="scientific">Ophiocordyceps australis</name>
    <dbReference type="NCBI Taxonomy" id="1399860"/>
    <lineage>
        <taxon>Eukaryota</taxon>
        <taxon>Fungi</taxon>
        <taxon>Dikarya</taxon>
        <taxon>Ascomycota</taxon>
        <taxon>Pezizomycotina</taxon>
        <taxon>Sordariomycetes</taxon>
        <taxon>Hypocreomycetidae</taxon>
        <taxon>Hypocreales</taxon>
        <taxon>Ophiocordycipitaceae</taxon>
        <taxon>Ophiocordyceps</taxon>
    </lineage>
</organism>
<dbReference type="Pfam" id="PF16197">
    <property type="entry name" value="KAsynt_C_assoc"/>
    <property type="match status" value="1"/>
</dbReference>
<dbReference type="PANTHER" id="PTHR43775">
    <property type="entry name" value="FATTY ACID SYNTHASE"/>
    <property type="match status" value="1"/>
</dbReference>
<dbReference type="SMART" id="SM00827">
    <property type="entry name" value="PKS_AT"/>
    <property type="match status" value="1"/>
</dbReference>
<dbReference type="Pfam" id="PF08242">
    <property type="entry name" value="Methyltransf_12"/>
    <property type="match status" value="1"/>
</dbReference>
<dbReference type="InterPro" id="IPR036291">
    <property type="entry name" value="NAD(P)-bd_dom_sf"/>
</dbReference>
<evidence type="ECO:0000256" key="6">
    <source>
        <dbReference type="ARBA" id="ARBA00023268"/>
    </source>
</evidence>
<dbReference type="Gene3D" id="3.10.129.110">
    <property type="entry name" value="Polyketide synthase dehydratase"/>
    <property type="match status" value="1"/>
</dbReference>
<feature type="active site" description="Proton donor; for dehydratase activity" evidence="8">
    <location>
        <position position="928"/>
    </location>
</feature>
<evidence type="ECO:0000256" key="2">
    <source>
        <dbReference type="ARBA" id="ARBA00022553"/>
    </source>
</evidence>
<dbReference type="GO" id="GO:0031177">
    <property type="term" value="F:phosphopantetheine binding"/>
    <property type="evidence" value="ECO:0007669"/>
    <property type="project" value="InterPro"/>
</dbReference>
<dbReference type="SUPFAM" id="SSF53335">
    <property type="entry name" value="S-adenosyl-L-methionine-dependent methyltransferases"/>
    <property type="match status" value="1"/>
</dbReference>
<keyword evidence="2" id="KW-0597">Phosphoprotein</keyword>
<proteinExistence type="predicted"/>
<dbReference type="PROSITE" id="PS50075">
    <property type="entry name" value="CARRIER"/>
    <property type="match status" value="1"/>
</dbReference>
<dbReference type="InterPro" id="IPR020841">
    <property type="entry name" value="PKS_Beta-ketoAc_synthase_dom"/>
</dbReference>
<dbReference type="Pfam" id="PF08659">
    <property type="entry name" value="KR"/>
    <property type="match status" value="1"/>
</dbReference>
<dbReference type="Gene3D" id="3.30.70.3290">
    <property type="match status" value="1"/>
</dbReference>
<dbReference type="InterPro" id="IPR042104">
    <property type="entry name" value="PKS_dehydratase_sf"/>
</dbReference>
<dbReference type="InterPro" id="IPR049552">
    <property type="entry name" value="PKS_DH_N"/>
</dbReference>
<dbReference type="Pfam" id="PF00698">
    <property type="entry name" value="Acyl_transf_1"/>
    <property type="match status" value="1"/>
</dbReference>
<dbReference type="SMART" id="SM00826">
    <property type="entry name" value="PKS_DH"/>
    <property type="match status" value="1"/>
</dbReference>
<dbReference type="Pfam" id="PF00109">
    <property type="entry name" value="ketoacyl-synt"/>
    <property type="match status" value="1"/>
</dbReference>
<dbReference type="Pfam" id="PF02801">
    <property type="entry name" value="Ketoacyl-synt_C"/>
    <property type="match status" value="1"/>
</dbReference>
<dbReference type="InterPro" id="IPR006162">
    <property type="entry name" value="Ppantetheine_attach_site"/>
</dbReference>
<accession>A0A2C5YWQ5</accession>
<keyword evidence="4" id="KW-0521">NADP</keyword>
<dbReference type="Gene3D" id="1.10.1200.10">
    <property type="entry name" value="ACP-like"/>
    <property type="match status" value="1"/>
</dbReference>
<dbReference type="Pfam" id="PF00550">
    <property type="entry name" value="PP-binding"/>
    <property type="match status" value="1"/>
</dbReference>
<dbReference type="GO" id="GO:0016491">
    <property type="term" value="F:oxidoreductase activity"/>
    <property type="evidence" value="ECO:0007669"/>
    <property type="project" value="UniProtKB-KW"/>
</dbReference>
<dbReference type="InterPro" id="IPR014030">
    <property type="entry name" value="Ketoacyl_synth_N"/>
</dbReference>
<dbReference type="InterPro" id="IPR020807">
    <property type="entry name" value="PKS_DH"/>
</dbReference>
<dbReference type="GO" id="GO:0004312">
    <property type="term" value="F:fatty acid synthase activity"/>
    <property type="evidence" value="ECO:0007669"/>
    <property type="project" value="TreeGrafter"/>
</dbReference>
<dbReference type="Gene3D" id="3.40.47.10">
    <property type="match status" value="1"/>
</dbReference>
<dbReference type="InterPro" id="IPR049551">
    <property type="entry name" value="PKS_DH_C"/>
</dbReference>
<dbReference type="InterPro" id="IPR016036">
    <property type="entry name" value="Malonyl_transacylase_ACP-bd"/>
</dbReference>
<feature type="domain" description="Carrier" evidence="9">
    <location>
        <begin position="2209"/>
        <end position="2286"/>
    </location>
</feature>
<dbReference type="InterPro" id="IPR016035">
    <property type="entry name" value="Acyl_Trfase/lysoPLipase"/>
</dbReference>
<dbReference type="InterPro" id="IPR014043">
    <property type="entry name" value="Acyl_transferase_dom"/>
</dbReference>
<keyword evidence="6" id="KW-0511">Multifunctional enzyme</keyword>
<feature type="region of interest" description="C-terminal hotdog fold" evidence="8">
    <location>
        <begin position="867"/>
        <end position="1007"/>
    </location>
</feature>
<dbReference type="PROSITE" id="PS52004">
    <property type="entry name" value="KS3_2"/>
    <property type="match status" value="1"/>
</dbReference>
<dbReference type="InterPro" id="IPR020806">
    <property type="entry name" value="PKS_PP-bd"/>
</dbReference>
<dbReference type="EMBL" id="NJEU01000626">
    <property type="protein sequence ID" value="PHH71960.1"/>
    <property type="molecule type" value="Genomic_DNA"/>
</dbReference>
<dbReference type="GO" id="GO:0044550">
    <property type="term" value="P:secondary metabolite biosynthetic process"/>
    <property type="evidence" value="ECO:0007669"/>
    <property type="project" value="UniProtKB-ARBA"/>
</dbReference>
<dbReference type="InterPro" id="IPR029063">
    <property type="entry name" value="SAM-dependent_MTases_sf"/>
</dbReference>
<dbReference type="InterPro" id="IPR036736">
    <property type="entry name" value="ACP-like_sf"/>
</dbReference>
<dbReference type="SMART" id="SM00825">
    <property type="entry name" value="PKS_KS"/>
    <property type="match status" value="1"/>
</dbReference>
<dbReference type="PANTHER" id="PTHR43775:SF37">
    <property type="entry name" value="SI:DKEY-61P9.11"/>
    <property type="match status" value="1"/>
</dbReference>
<dbReference type="SUPFAM" id="SSF52151">
    <property type="entry name" value="FabD/lysophospholipase-like"/>
    <property type="match status" value="1"/>
</dbReference>